<organism evidence="1 2">
    <name type="scientific">Paracoccus zhejiangensis</name>
    <dbReference type="NCBI Taxonomy" id="1077935"/>
    <lineage>
        <taxon>Bacteria</taxon>
        <taxon>Pseudomonadati</taxon>
        <taxon>Pseudomonadota</taxon>
        <taxon>Alphaproteobacteria</taxon>
        <taxon>Rhodobacterales</taxon>
        <taxon>Paracoccaceae</taxon>
        <taxon>Paracoccus</taxon>
    </lineage>
</organism>
<dbReference type="EMBL" id="CP025430">
    <property type="protein sequence ID" value="AUH63493.1"/>
    <property type="molecule type" value="Genomic_DNA"/>
</dbReference>
<evidence type="ECO:0000313" key="1">
    <source>
        <dbReference type="EMBL" id="AUH63493.1"/>
    </source>
</evidence>
<evidence type="ECO:0000313" key="2">
    <source>
        <dbReference type="Proteomes" id="UP000234530"/>
    </source>
</evidence>
<accession>A0A2H5EW37</accession>
<dbReference type="OrthoDB" id="7059994at2"/>
<proteinExistence type="predicted"/>
<dbReference type="KEGG" id="pzh:CX676_04340"/>
<sequence>MWREAGQRGDLASADLQFIESEILISAILQFAEEYEMPARPIHDSIIVPKRGEIIGRRCLSGAFTRKAKMAPVIEIKE</sequence>
<protein>
    <submittedName>
        <fullName evidence="1">Uncharacterized protein</fullName>
    </submittedName>
</protein>
<dbReference type="RefSeq" id="WP_101751535.1">
    <property type="nucleotide sequence ID" value="NZ_CP025430.1"/>
</dbReference>
<dbReference type="Proteomes" id="UP000234530">
    <property type="component" value="Chromosome"/>
</dbReference>
<dbReference type="AlphaFoldDB" id="A0A2H5EW37"/>
<name>A0A2H5EW37_9RHOB</name>
<gene>
    <name evidence="1" type="ORF">CX676_04340</name>
</gene>
<keyword evidence="2" id="KW-1185">Reference proteome</keyword>
<reference evidence="1 2" key="1">
    <citation type="journal article" date="2013" name="Antonie Van Leeuwenhoek">
        <title>Paracoccus zhejiangensis sp. nov., isolated from activated sludge in wastewater-treatment system.</title>
        <authorList>
            <person name="Wu Z.G."/>
            <person name="Zhang D.F."/>
            <person name="Liu Y.L."/>
            <person name="Wang F."/>
            <person name="Jiang X."/>
            <person name="Li C."/>
            <person name="Li S.P."/>
            <person name="Hong Q."/>
            <person name="Li W.J."/>
        </authorList>
    </citation>
    <scope>NUCLEOTIDE SEQUENCE [LARGE SCALE GENOMIC DNA]</scope>
    <source>
        <strain evidence="1 2">J6</strain>
    </source>
</reference>